<dbReference type="AlphaFoldDB" id="A0A5M6C6T1"/>
<feature type="compositionally biased region" description="Pro residues" evidence="1">
    <location>
        <begin position="70"/>
        <end position="81"/>
    </location>
</feature>
<feature type="compositionally biased region" description="Basic and acidic residues" evidence="1">
    <location>
        <begin position="774"/>
        <end position="790"/>
    </location>
</feature>
<evidence type="ECO:0000313" key="3">
    <source>
        <dbReference type="Proteomes" id="UP000322225"/>
    </source>
</evidence>
<dbReference type="CDD" id="cd00067">
    <property type="entry name" value="GAL4"/>
    <property type="match status" value="1"/>
</dbReference>
<feature type="region of interest" description="Disordered" evidence="1">
    <location>
        <begin position="1"/>
        <end position="220"/>
    </location>
</feature>
<feature type="compositionally biased region" description="Gly residues" evidence="1">
    <location>
        <begin position="19"/>
        <end position="31"/>
    </location>
</feature>
<feature type="compositionally biased region" description="Pro residues" evidence="1">
    <location>
        <begin position="99"/>
        <end position="109"/>
    </location>
</feature>
<gene>
    <name evidence="2" type="ORF">CI109_106745</name>
</gene>
<dbReference type="Gene3D" id="4.10.240.10">
    <property type="entry name" value="Zn(2)-C6 fungal-type DNA-binding domain"/>
    <property type="match status" value="1"/>
</dbReference>
<feature type="compositionally biased region" description="Pro residues" evidence="1">
    <location>
        <begin position="393"/>
        <end position="403"/>
    </location>
</feature>
<reference evidence="2" key="2">
    <citation type="submission" date="2024-01" db="EMBL/GenBank/DDBJ databases">
        <title>Comparative genomics of Cryptococcus and Kwoniella reveals pathogenesis evolution and contrasting modes of karyotype evolution via chromosome fusion or intercentromeric recombination.</title>
        <authorList>
            <person name="Coelho M.A."/>
            <person name="David-Palma M."/>
            <person name="Shea T."/>
            <person name="Bowers K."/>
            <person name="McGinley-Smith S."/>
            <person name="Mohammad A.W."/>
            <person name="Gnirke A."/>
            <person name="Yurkov A.M."/>
            <person name="Nowrousian M."/>
            <person name="Sun S."/>
            <person name="Cuomo C.A."/>
            <person name="Heitman J."/>
        </authorList>
    </citation>
    <scope>NUCLEOTIDE SEQUENCE</scope>
    <source>
        <strain evidence="2">CBS 12478</strain>
    </source>
</reference>
<feature type="compositionally biased region" description="Basic residues" evidence="1">
    <location>
        <begin position="722"/>
        <end position="733"/>
    </location>
</feature>
<dbReference type="OrthoDB" id="39175at2759"/>
<dbReference type="GeneID" id="43586299"/>
<dbReference type="KEGG" id="ksn:43586299"/>
<dbReference type="SMART" id="SM00066">
    <property type="entry name" value="GAL4"/>
    <property type="match status" value="1"/>
</dbReference>
<dbReference type="InterPro" id="IPR001138">
    <property type="entry name" value="Zn2Cys6_DnaBD"/>
</dbReference>
<dbReference type="GO" id="GO:0008270">
    <property type="term" value="F:zinc ion binding"/>
    <property type="evidence" value="ECO:0007669"/>
    <property type="project" value="InterPro"/>
</dbReference>
<feature type="region of interest" description="Disordered" evidence="1">
    <location>
        <begin position="526"/>
        <end position="793"/>
    </location>
</feature>
<keyword evidence="3" id="KW-1185">Reference proteome</keyword>
<feature type="compositionally biased region" description="Low complexity" evidence="1">
    <location>
        <begin position="148"/>
        <end position="169"/>
    </location>
</feature>
<feature type="compositionally biased region" description="Pro residues" evidence="1">
    <location>
        <begin position="420"/>
        <end position="439"/>
    </location>
</feature>
<dbReference type="EMBL" id="CP144063">
    <property type="protein sequence ID" value="WWD22254.1"/>
    <property type="molecule type" value="Genomic_DNA"/>
</dbReference>
<feature type="compositionally biased region" description="Polar residues" evidence="1">
    <location>
        <begin position="572"/>
        <end position="583"/>
    </location>
</feature>
<feature type="compositionally biased region" description="Low complexity" evidence="1">
    <location>
        <begin position="357"/>
        <end position="373"/>
    </location>
</feature>
<feature type="compositionally biased region" description="Basic and acidic residues" evidence="1">
    <location>
        <begin position="844"/>
        <end position="857"/>
    </location>
</feature>
<feature type="compositionally biased region" description="Polar residues" evidence="1">
    <location>
        <begin position="742"/>
        <end position="753"/>
    </location>
</feature>
<feature type="compositionally biased region" description="Low complexity" evidence="1">
    <location>
        <begin position="599"/>
        <end position="617"/>
    </location>
</feature>
<feature type="region of interest" description="Disordered" evidence="1">
    <location>
        <begin position="356"/>
        <end position="440"/>
    </location>
</feature>
<dbReference type="GO" id="GO:0000981">
    <property type="term" value="F:DNA-binding transcription factor activity, RNA polymerase II-specific"/>
    <property type="evidence" value="ECO:0007669"/>
    <property type="project" value="InterPro"/>
</dbReference>
<dbReference type="Proteomes" id="UP000322225">
    <property type="component" value="Chromosome 13"/>
</dbReference>
<name>A0A5M6C6T1_9TREE</name>
<dbReference type="RefSeq" id="XP_031863746.1">
    <property type="nucleotide sequence ID" value="XM_032002189.1"/>
</dbReference>
<feature type="compositionally biased region" description="Basic residues" evidence="1">
    <location>
        <begin position="831"/>
        <end position="843"/>
    </location>
</feature>
<evidence type="ECO:0000256" key="1">
    <source>
        <dbReference type="SAM" id="MobiDB-lite"/>
    </source>
</evidence>
<feature type="region of interest" description="Disordered" evidence="1">
    <location>
        <begin position="831"/>
        <end position="906"/>
    </location>
</feature>
<dbReference type="InterPro" id="IPR036864">
    <property type="entry name" value="Zn2-C6_fun-type_DNA-bd_sf"/>
</dbReference>
<feature type="compositionally biased region" description="Low complexity" evidence="1">
    <location>
        <begin position="82"/>
        <end position="98"/>
    </location>
</feature>
<dbReference type="PROSITE" id="PS00463">
    <property type="entry name" value="ZN2_CY6_FUNGAL_1"/>
    <property type="match status" value="1"/>
</dbReference>
<organism evidence="2 3">
    <name type="scientific">Kwoniella shandongensis</name>
    <dbReference type="NCBI Taxonomy" id="1734106"/>
    <lineage>
        <taxon>Eukaryota</taxon>
        <taxon>Fungi</taxon>
        <taxon>Dikarya</taxon>
        <taxon>Basidiomycota</taxon>
        <taxon>Agaricomycotina</taxon>
        <taxon>Tremellomycetes</taxon>
        <taxon>Tremellales</taxon>
        <taxon>Cryptococcaceae</taxon>
        <taxon>Kwoniella</taxon>
    </lineage>
</organism>
<dbReference type="PROSITE" id="PS50048">
    <property type="entry name" value="ZN2_CY6_FUNGAL_2"/>
    <property type="match status" value="1"/>
</dbReference>
<feature type="compositionally biased region" description="Polar residues" evidence="1">
    <location>
        <begin position="201"/>
        <end position="216"/>
    </location>
</feature>
<feature type="compositionally biased region" description="Low complexity" evidence="1">
    <location>
        <begin position="712"/>
        <end position="721"/>
    </location>
</feature>
<accession>A0A5M6C6T1</accession>
<feature type="compositionally biased region" description="Basic and acidic residues" evidence="1">
    <location>
        <begin position="177"/>
        <end position="192"/>
    </location>
</feature>
<feature type="compositionally biased region" description="Polar residues" evidence="1">
    <location>
        <begin position="526"/>
        <end position="562"/>
    </location>
</feature>
<dbReference type="Pfam" id="PF00172">
    <property type="entry name" value="Zn_clus"/>
    <property type="match status" value="1"/>
</dbReference>
<sequence length="978" mass="104291">MPHRFYPYGQPPILHGQGHSDGYGVGVGVGPGPGPGPISAVTGNPALLPPPPPQLHQIPSYGQQYFQPQPQLPPPSHPSLIPPSLSTSTSSSSRVPSPSIGPGPGPTPPYWTGALPTSSWVMPWPHPGPPSGPSSSSAMPQPQPPSTLPSSSSRDRQPQSQSQPHSRAPSPSPIGWRDPHDYSLEQQHHQALREQYLPRPQYQQPKQGAPATNDNDAMSWEYNAIGGGRCFVTDQQKQRGNEQQNREQANIYDGQIRNGQTSQANEKEEEESIFDTFGGTVVSLGTGSRFDQLLEAKMNMMNQSQTRIESMSNQLPATAYNYMTAVPQPPLAAEHLPPYQPTGYPPSHMVPVVNGYSSVSQSPSLPVQQPTQSILPNEPPRHQLPPAMSSSWPPMPAQYPPQPMAFQSPSNGYQSVPYSQPRPPPLTTPSPHQLPPPAPTSTYMDPAAVERRLQDWSQTHIQPDLVAPMPIEISSILDKQRSASGSERGSSLGYGASQTSQQGHADYPSFSLQTGMNFSAMQNGFASTSSMNHTPTQPSTPMAHQLSRSFTNPSLSCEAPTTRNERGFATQLEKQTTKSSPHSSGLRPPQDPISLTRTSSNAASSSSSPSVSFSAPPHRSISLTMPSELPWSNPGTSTTRPPPNPLPHTQSEPLPPVLKIRVVNSSEPVKRESSEVGQSAPVASTTEKPGLPSSEQADGAESRPDSKKFSLTAAVAATTSTKKGRGKGKAKKAKLGDDRESTVANGKENTATMPTLPAASKSQSSTSKSKKRKSEAVGETKEERDRRLLDKTTIACNMCRAKKLKCNGDRPRCYHCARRGEEACTYDPVLRRRGKGKNNKNHGKGKEGSEDRDREEGSSPSGDSESDEPPDDRPQQMKQQKKTNEALPLGPNEIGSGEKIVSGSGSGLISRGEHVVEGVGDMSYLLKKEGVSSGGGGGGGGGRGVGIGMGFGGVSSLGIGMGIGMGSGSRFELSTERG</sequence>
<feature type="region of interest" description="Disordered" evidence="1">
    <location>
        <begin position="232"/>
        <end position="252"/>
    </location>
</feature>
<feature type="region of interest" description="Disordered" evidence="1">
    <location>
        <begin position="479"/>
        <end position="510"/>
    </location>
</feature>
<feature type="compositionally biased region" description="Polar residues" evidence="1">
    <location>
        <begin position="675"/>
        <end position="687"/>
    </location>
</feature>
<feature type="compositionally biased region" description="Polar residues" evidence="1">
    <location>
        <begin position="407"/>
        <end position="416"/>
    </location>
</feature>
<reference evidence="2" key="1">
    <citation type="submission" date="2017-08" db="EMBL/GenBank/DDBJ databases">
        <authorList>
            <person name="Cuomo C."/>
            <person name="Billmyre B."/>
            <person name="Heitman J."/>
        </authorList>
    </citation>
    <scope>NUCLEOTIDE SEQUENCE</scope>
    <source>
        <strain evidence="2">CBS 12478</strain>
    </source>
</reference>
<proteinExistence type="predicted"/>
<dbReference type="SUPFAM" id="SSF57701">
    <property type="entry name" value="Zn2/Cys6 DNA-binding domain"/>
    <property type="match status" value="1"/>
</dbReference>
<protein>
    <submittedName>
        <fullName evidence="2">Uncharacterized protein</fullName>
    </submittedName>
</protein>
<evidence type="ECO:0000313" key="2">
    <source>
        <dbReference type="EMBL" id="WWD22254.1"/>
    </source>
</evidence>